<reference evidence="1" key="1">
    <citation type="journal article" date="2011" name="Proc. Natl. Acad. Sci. U.S.A.">
        <title>The genome of the fire ant Solenopsis invicta.</title>
        <authorList>
            <person name="Wurm Y."/>
            <person name="Wang J."/>
            <person name="Riba-Grognuz O."/>
            <person name="Corona M."/>
            <person name="Nygaard S."/>
            <person name="Hunt B.G."/>
            <person name="Ingram K.K."/>
            <person name="Falquet L."/>
            <person name="Nipitwattanaphon M."/>
            <person name="Gotzek D."/>
            <person name="Dijkstra M.B."/>
            <person name="Oettler J."/>
            <person name="Comtesse F."/>
            <person name="Shih C.J."/>
            <person name="Wu W.J."/>
            <person name="Yang C.C."/>
            <person name="Thomas J."/>
            <person name="Beaudoing E."/>
            <person name="Pradervand S."/>
            <person name="Flegel V."/>
            <person name="Cook E.D."/>
            <person name="Fabbretti R."/>
            <person name="Stockinger H."/>
            <person name="Long L."/>
            <person name="Farmerie W.G."/>
            <person name="Oakey J."/>
            <person name="Boomsma J.J."/>
            <person name="Pamilo P."/>
            <person name="Yi S.V."/>
            <person name="Heinze J."/>
            <person name="Goodisman M.A."/>
            <person name="Farinelli L."/>
            <person name="Harshman K."/>
            <person name="Hulo N."/>
            <person name="Cerutti L."/>
            <person name="Xenarios I."/>
            <person name="Shoemaker D."/>
            <person name="Keller L."/>
        </authorList>
    </citation>
    <scope>NUCLEOTIDE SEQUENCE [LARGE SCALE GENOMIC DNA]</scope>
</reference>
<dbReference type="AlphaFoldDB" id="E9J1E4"/>
<proteinExistence type="predicted"/>
<evidence type="ECO:0000313" key="1">
    <source>
        <dbReference type="EMBL" id="EFZ13356.1"/>
    </source>
</evidence>
<name>E9J1E4_SOLIN</name>
<feature type="non-terminal residue" evidence="1">
    <location>
        <position position="164"/>
    </location>
</feature>
<sequence length="164" mass="19181">MLLELCIISSFPRKTKPGNVAGITNKREDIWKEVRKWDRRWGGAIFNGNIEEDGYGEWTFMGVGRKIIVDYVTGSMETKEIKKNRRLVIEDRIDSDHHLLVVELVERKKEEKNKWERELRKIKTESQVWEMVEYSTLKIKNLKASGAIAENSALTVAIYRRGQN</sequence>
<dbReference type="EMBL" id="GL767640">
    <property type="protein sequence ID" value="EFZ13356.1"/>
    <property type="molecule type" value="Genomic_DNA"/>
</dbReference>
<gene>
    <name evidence="1" type="ORF">SINV_05025</name>
</gene>
<organism>
    <name type="scientific">Solenopsis invicta</name>
    <name type="common">Red imported fire ant</name>
    <name type="synonym">Solenopsis wagneri</name>
    <dbReference type="NCBI Taxonomy" id="13686"/>
    <lineage>
        <taxon>Eukaryota</taxon>
        <taxon>Metazoa</taxon>
        <taxon>Ecdysozoa</taxon>
        <taxon>Arthropoda</taxon>
        <taxon>Hexapoda</taxon>
        <taxon>Insecta</taxon>
        <taxon>Pterygota</taxon>
        <taxon>Neoptera</taxon>
        <taxon>Endopterygota</taxon>
        <taxon>Hymenoptera</taxon>
        <taxon>Apocrita</taxon>
        <taxon>Aculeata</taxon>
        <taxon>Formicoidea</taxon>
        <taxon>Formicidae</taxon>
        <taxon>Myrmicinae</taxon>
        <taxon>Solenopsis</taxon>
    </lineage>
</organism>
<accession>E9J1E4</accession>
<protein>
    <recommendedName>
        <fullName evidence="2">Endonuclease/exonuclease/phosphatase domain-containing protein</fullName>
    </recommendedName>
</protein>
<dbReference type="HOGENOM" id="CLU_1621108_0_0_1"/>
<evidence type="ECO:0008006" key="2">
    <source>
        <dbReference type="Google" id="ProtNLM"/>
    </source>
</evidence>